<dbReference type="InterPro" id="IPR005025">
    <property type="entry name" value="FMN_Rdtase-like_dom"/>
</dbReference>
<comment type="similarity">
    <text evidence="1">Belongs to the azoreductase type 2 family.</text>
</comment>
<sequence>MKKELNILAISGSLRNQSSNTLLMHAMMKLAPANLKFEVYDGLNDLPHFNPDLDIQEGPLAVQNLRAQLQQSDGVLICTPEYGNGVPGALKNALDWIVSSGEWLNKPTVAIAASPSPMGGDKAHASLLLTLNMINAQILREASLTIPHITLKMNKQGVVIDSETQHALESSLLHLENACMQAMNEYTRQRLLH</sequence>
<dbReference type="Pfam" id="PF03358">
    <property type="entry name" value="FMN_red"/>
    <property type="match status" value="1"/>
</dbReference>
<dbReference type="Proteomes" id="UP001174205">
    <property type="component" value="Unassembled WGS sequence"/>
</dbReference>
<dbReference type="SUPFAM" id="SSF52218">
    <property type="entry name" value="Flavoproteins"/>
    <property type="match status" value="1"/>
</dbReference>
<accession>A0ABT8JKV3</accession>
<dbReference type="EMBL" id="JAROCD010000026">
    <property type="protein sequence ID" value="MDN4605700.1"/>
    <property type="molecule type" value="Genomic_DNA"/>
</dbReference>
<dbReference type="Gene3D" id="3.40.50.360">
    <property type="match status" value="1"/>
</dbReference>
<proteinExistence type="inferred from homology"/>
<evidence type="ECO:0000313" key="4">
    <source>
        <dbReference type="Proteomes" id="UP001174205"/>
    </source>
</evidence>
<keyword evidence="4" id="KW-1185">Reference proteome</keyword>
<dbReference type="RefSeq" id="WP_301249972.1">
    <property type="nucleotide sequence ID" value="NZ_JAROCD010000026.1"/>
</dbReference>
<name>A0ABT8JKV3_9BACL</name>
<organism evidence="3 4">
    <name type="scientific">Paenibacillus vandeheii</name>
    <dbReference type="NCBI Taxonomy" id="3035917"/>
    <lineage>
        <taxon>Bacteria</taxon>
        <taxon>Bacillati</taxon>
        <taxon>Bacillota</taxon>
        <taxon>Bacilli</taxon>
        <taxon>Bacillales</taxon>
        <taxon>Paenibacillaceae</taxon>
        <taxon>Paenibacillus</taxon>
    </lineage>
</organism>
<dbReference type="PANTHER" id="PTHR30543:SF21">
    <property type="entry name" value="NAD(P)H-DEPENDENT FMN REDUCTASE LOT6"/>
    <property type="match status" value="1"/>
</dbReference>
<gene>
    <name evidence="3" type="ORF">P5G61_31050</name>
</gene>
<reference evidence="3" key="1">
    <citation type="submission" date="2023-03" db="EMBL/GenBank/DDBJ databases">
        <title>MT1 and MT2 Draft Genomes of Novel Species.</title>
        <authorList>
            <person name="Venkateswaran K."/>
        </authorList>
    </citation>
    <scope>NUCLEOTIDE SEQUENCE</scope>
    <source>
        <strain evidence="3">F6_3S_P_1C</strain>
    </source>
</reference>
<dbReference type="PANTHER" id="PTHR30543">
    <property type="entry name" value="CHROMATE REDUCTASE"/>
    <property type="match status" value="1"/>
</dbReference>
<dbReference type="InterPro" id="IPR050712">
    <property type="entry name" value="NAD(P)H-dep_reductase"/>
</dbReference>
<protein>
    <submittedName>
        <fullName evidence="3">NAD(P)H-dependent oxidoreductase</fullName>
    </submittedName>
</protein>
<evidence type="ECO:0000259" key="2">
    <source>
        <dbReference type="Pfam" id="PF03358"/>
    </source>
</evidence>
<evidence type="ECO:0000313" key="3">
    <source>
        <dbReference type="EMBL" id="MDN4605700.1"/>
    </source>
</evidence>
<comment type="caution">
    <text evidence="3">The sequence shown here is derived from an EMBL/GenBank/DDBJ whole genome shotgun (WGS) entry which is preliminary data.</text>
</comment>
<dbReference type="InterPro" id="IPR029039">
    <property type="entry name" value="Flavoprotein-like_sf"/>
</dbReference>
<evidence type="ECO:0000256" key="1">
    <source>
        <dbReference type="ARBA" id="ARBA00009428"/>
    </source>
</evidence>
<feature type="domain" description="NADPH-dependent FMN reductase-like" evidence="2">
    <location>
        <begin position="6"/>
        <end position="148"/>
    </location>
</feature>